<sequence>MSFTHACKTLLQMVIACIPIMRVIGLQALVSKRVIELVAYLPSITLSSRDMLPALSIKYWKV</sequence>
<proteinExistence type="predicted"/>
<gene>
    <name evidence="1" type="ORF">RIEGSTA812A_PEG_485</name>
</gene>
<name>A0A484HB58_9ZZZZ</name>
<organism evidence="1">
    <name type="scientific">invertebrate metagenome</name>
    <dbReference type="NCBI Taxonomy" id="1711999"/>
    <lineage>
        <taxon>unclassified sequences</taxon>
        <taxon>metagenomes</taxon>
        <taxon>organismal metagenomes</taxon>
    </lineage>
</organism>
<evidence type="ECO:0000313" key="1">
    <source>
        <dbReference type="EMBL" id="VBB69012.1"/>
    </source>
</evidence>
<dbReference type="AlphaFoldDB" id="A0A484HB58"/>
<reference evidence="1" key="1">
    <citation type="submission" date="2018-10" db="EMBL/GenBank/DDBJ databases">
        <authorList>
            <person name="Gruber-Vodicka H."/>
            <person name="Jaeckle O."/>
        </authorList>
    </citation>
    <scope>NUCLEOTIDE SEQUENCE</scope>
</reference>
<accession>A0A484HB58</accession>
<dbReference type="EMBL" id="LR026963">
    <property type="protein sequence ID" value="VBB69012.1"/>
    <property type="molecule type" value="Genomic_DNA"/>
</dbReference>
<protein>
    <submittedName>
        <fullName evidence="1">Uncharacterized protein</fullName>
    </submittedName>
</protein>